<feature type="region of interest" description="Disordered" evidence="1">
    <location>
        <begin position="18"/>
        <end position="200"/>
    </location>
</feature>
<gene>
    <name evidence="3" type="ORF">G7Z17_g11285</name>
</gene>
<name>A0A9P5LBT3_9HYPO</name>
<feature type="compositionally biased region" description="Basic and acidic residues" evidence="1">
    <location>
        <begin position="135"/>
        <end position="151"/>
    </location>
</feature>
<keyword evidence="2" id="KW-0732">Signal</keyword>
<evidence type="ECO:0000256" key="1">
    <source>
        <dbReference type="SAM" id="MobiDB-lite"/>
    </source>
</evidence>
<feature type="region of interest" description="Disordered" evidence="1">
    <location>
        <begin position="480"/>
        <end position="499"/>
    </location>
</feature>
<evidence type="ECO:0000313" key="4">
    <source>
        <dbReference type="Proteomes" id="UP000722485"/>
    </source>
</evidence>
<feature type="compositionally biased region" description="Polar residues" evidence="1">
    <location>
        <begin position="157"/>
        <end position="192"/>
    </location>
</feature>
<dbReference type="Proteomes" id="UP000722485">
    <property type="component" value="Unassembled WGS sequence"/>
</dbReference>
<accession>A0A9P5LBT3</accession>
<dbReference type="OrthoDB" id="5104016at2759"/>
<feature type="compositionally biased region" description="Basic and acidic residues" evidence="1">
    <location>
        <begin position="25"/>
        <end position="40"/>
    </location>
</feature>
<evidence type="ECO:0000313" key="3">
    <source>
        <dbReference type="EMBL" id="KAF7542777.1"/>
    </source>
</evidence>
<comment type="caution">
    <text evidence="3">The sequence shown here is derived from an EMBL/GenBank/DDBJ whole genome shotgun (WGS) entry which is preliminary data.</text>
</comment>
<feature type="chain" id="PRO_5040268951" evidence="2">
    <location>
        <begin position="20"/>
        <end position="499"/>
    </location>
</feature>
<sequence length="499" mass="55495">MLIYKVFVGLLVTASTALGVPTPGKADKEVSSPNVTDKDSSPATSDIVAMMGQVESEDTGNDKMQKAQLKTETKSKENKETAGDKPSGRREETEEPNGKPSDKSSDNPSNNPNDQTSIQTSDQTDNKPVYITADMLKEIAKENIKRRDRNTGEPNYKPSSNPNDPASTQMSDQTDNKPSSNPNDQASIQMSDQTDKPVYVTADKLEEIAKHMSKDKTDSKPDYVTDEYLRAKVKQASEDKAGGKAKCRAKYDAAAAEKSDKLVQHMSTDMMMDLVRQDREAASRGRAAGGRGGNMAQDGIAKANADAMQDAEATRNLTELLFNRPLTYTEYYARNWMWLRCRTVVSNQFDVGGGWVRDYGREMLAEARRVRCGLINWQFEYANGQRWGDAYMSFDWWTGECDQIQAVRAAIRAARRAAMEARRELYIYNCRGFDDYPWSFVEMRRGRPETVDHNAGLGLDPAATAQEKWFNGQLVPGYAPIAPNTGPKPEPTEDIFGGC</sequence>
<dbReference type="EMBL" id="JAANBB010000415">
    <property type="protein sequence ID" value="KAF7542777.1"/>
    <property type="molecule type" value="Genomic_DNA"/>
</dbReference>
<organism evidence="3 4">
    <name type="scientific">Cylindrodendrum hubeiense</name>
    <dbReference type="NCBI Taxonomy" id="595255"/>
    <lineage>
        <taxon>Eukaryota</taxon>
        <taxon>Fungi</taxon>
        <taxon>Dikarya</taxon>
        <taxon>Ascomycota</taxon>
        <taxon>Pezizomycotina</taxon>
        <taxon>Sordariomycetes</taxon>
        <taxon>Hypocreomycetidae</taxon>
        <taxon>Hypocreales</taxon>
        <taxon>Nectriaceae</taxon>
        <taxon>Cylindrodendrum</taxon>
    </lineage>
</organism>
<evidence type="ECO:0000256" key="2">
    <source>
        <dbReference type="SAM" id="SignalP"/>
    </source>
</evidence>
<protein>
    <submittedName>
        <fullName evidence="3">Uncharacterized protein</fullName>
    </submittedName>
</protein>
<feature type="signal peptide" evidence="2">
    <location>
        <begin position="1"/>
        <end position="19"/>
    </location>
</feature>
<keyword evidence="4" id="KW-1185">Reference proteome</keyword>
<feature type="compositionally biased region" description="Basic and acidic residues" evidence="1">
    <location>
        <begin position="60"/>
        <end position="105"/>
    </location>
</feature>
<proteinExistence type="predicted"/>
<reference evidence="3" key="1">
    <citation type="submission" date="2020-03" db="EMBL/GenBank/DDBJ databases">
        <title>Draft Genome Sequence of Cylindrodendrum hubeiense.</title>
        <authorList>
            <person name="Buettner E."/>
            <person name="Kellner H."/>
        </authorList>
    </citation>
    <scope>NUCLEOTIDE SEQUENCE</scope>
    <source>
        <strain evidence="3">IHI 201604</strain>
    </source>
</reference>
<dbReference type="AlphaFoldDB" id="A0A9P5LBT3"/>